<accession>A0AAV7W6G5</accession>
<proteinExistence type="predicted"/>
<evidence type="ECO:0000313" key="3">
    <source>
        <dbReference type="Proteomes" id="UP001066276"/>
    </source>
</evidence>
<dbReference type="Proteomes" id="UP001066276">
    <property type="component" value="Chromosome 1_2"/>
</dbReference>
<protein>
    <submittedName>
        <fullName evidence="2">Uncharacterized protein</fullName>
    </submittedName>
</protein>
<feature type="region of interest" description="Disordered" evidence="1">
    <location>
        <begin position="1"/>
        <end position="22"/>
    </location>
</feature>
<comment type="caution">
    <text evidence="2">The sequence shown here is derived from an EMBL/GenBank/DDBJ whole genome shotgun (WGS) entry which is preliminary data.</text>
</comment>
<reference evidence="2" key="1">
    <citation type="journal article" date="2022" name="bioRxiv">
        <title>Sequencing and chromosome-scale assembly of the giantPleurodeles waltlgenome.</title>
        <authorList>
            <person name="Brown T."/>
            <person name="Elewa A."/>
            <person name="Iarovenko S."/>
            <person name="Subramanian E."/>
            <person name="Araus A.J."/>
            <person name="Petzold A."/>
            <person name="Susuki M."/>
            <person name="Suzuki K.-i.T."/>
            <person name="Hayashi T."/>
            <person name="Toyoda A."/>
            <person name="Oliveira C."/>
            <person name="Osipova E."/>
            <person name="Leigh N.D."/>
            <person name="Simon A."/>
            <person name="Yun M.H."/>
        </authorList>
    </citation>
    <scope>NUCLEOTIDE SEQUENCE</scope>
    <source>
        <strain evidence="2">20211129_DDA</strain>
        <tissue evidence="2">Liver</tissue>
    </source>
</reference>
<feature type="compositionally biased region" description="Polar residues" evidence="1">
    <location>
        <begin position="77"/>
        <end position="97"/>
    </location>
</feature>
<sequence>MSPGGSRSFAKPIGATSQHTPVTVPGAAVLATTWLGRSTALRPLAGARAVSPLLGLSRSAPARAIRPSSSAPHTRYSRSPRTAESSPLTTGHRSLPQ</sequence>
<dbReference type="AlphaFoldDB" id="A0AAV7W6G5"/>
<keyword evidence="3" id="KW-1185">Reference proteome</keyword>
<organism evidence="2 3">
    <name type="scientific">Pleurodeles waltl</name>
    <name type="common">Iberian ribbed newt</name>
    <dbReference type="NCBI Taxonomy" id="8319"/>
    <lineage>
        <taxon>Eukaryota</taxon>
        <taxon>Metazoa</taxon>
        <taxon>Chordata</taxon>
        <taxon>Craniata</taxon>
        <taxon>Vertebrata</taxon>
        <taxon>Euteleostomi</taxon>
        <taxon>Amphibia</taxon>
        <taxon>Batrachia</taxon>
        <taxon>Caudata</taxon>
        <taxon>Salamandroidea</taxon>
        <taxon>Salamandridae</taxon>
        <taxon>Pleurodelinae</taxon>
        <taxon>Pleurodeles</taxon>
    </lineage>
</organism>
<gene>
    <name evidence="2" type="ORF">NDU88_003516</name>
</gene>
<evidence type="ECO:0000313" key="2">
    <source>
        <dbReference type="EMBL" id="KAJ1208127.1"/>
    </source>
</evidence>
<feature type="compositionally biased region" description="Low complexity" evidence="1">
    <location>
        <begin position="57"/>
        <end position="72"/>
    </location>
</feature>
<evidence type="ECO:0000256" key="1">
    <source>
        <dbReference type="SAM" id="MobiDB-lite"/>
    </source>
</evidence>
<dbReference type="EMBL" id="JANPWB010000002">
    <property type="protein sequence ID" value="KAJ1208127.1"/>
    <property type="molecule type" value="Genomic_DNA"/>
</dbReference>
<feature type="region of interest" description="Disordered" evidence="1">
    <location>
        <begin position="56"/>
        <end position="97"/>
    </location>
</feature>
<name>A0AAV7W6G5_PLEWA</name>